<evidence type="ECO:0000313" key="1">
    <source>
        <dbReference type="EMBL" id="GAX26832.1"/>
    </source>
</evidence>
<keyword evidence="2" id="KW-1185">Reference proteome</keyword>
<protein>
    <submittedName>
        <fullName evidence="1">Uncharacterized protein</fullName>
    </submittedName>
</protein>
<name>A0A1Z5KL89_FISSO</name>
<organism evidence="1 2">
    <name type="scientific">Fistulifera solaris</name>
    <name type="common">Oleaginous diatom</name>
    <dbReference type="NCBI Taxonomy" id="1519565"/>
    <lineage>
        <taxon>Eukaryota</taxon>
        <taxon>Sar</taxon>
        <taxon>Stramenopiles</taxon>
        <taxon>Ochrophyta</taxon>
        <taxon>Bacillariophyta</taxon>
        <taxon>Bacillariophyceae</taxon>
        <taxon>Bacillariophycidae</taxon>
        <taxon>Naviculales</taxon>
        <taxon>Naviculaceae</taxon>
        <taxon>Fistulifera</taxon>
    </lineage>
</organism>
<reference evidence="1 2" key="1">
    <citation type="journal article" date="2015" name="Plant Cell">
        <title>Oil accumulation by the oleaginous diatom Fistulifera solaris as revealed by the genome and transcriptome.</title>
        <authorList>
            <person name="Tanaka T."/>
            <person name="Maeda Y."/>
            <person name="Veluchamy A."/>
            <person name="Tanaka M."/>
            <person name="Abida H."/>
            <person name="Marechal E."/>
            <person name="Bowler C."/>
            <person name="Muto M."/>
            <person name="Sunaga Y."/>
            <person name="Tanaka M."/>
            <person name="Yoshino T."/>
            <person name="Taniguchi T."/>
            <person name="Fukuda Y."/>
            <person name="Nemoto M."/>
            <person name="Matsumoto M."/>
            <person name="Wong P.S."/>
            <person name="Aburatani S."/>
            <person name="Fujibuchi W."/>
        </authorList>
    </citation>
    <scope>NUCLEOTIDE SEQUENCE [LARGE SCALE GENOMIC DNA]</scope>
    <source>
        <strain evidence="1 2">JPCC DA0580</strain>
    </source>
</reference>
<gene>
    <name evidence="1" type="ORF">FisN_9Lu112</name>
</gene>
<dbReference type="Proteomes" id="UP000198406">
    <property type="component" value="Unassembled WGS sequence"/>
</dbReference>
<accession>A0A1Z5KL89</accession>
<comment type="caution">
    <text evidence="1">The sequence shown here is derived from an EMBL/GenBank/DDBJ whole genome shotgun (WGS) entry which is preliminary data.</text>
</comment>
<dbReference type="EMBL" id="BDSP01000252">
    <property type="protein sequence ID" value="GAX26832.1"/>
    <property type="molecule type" value="Genomic_DNA"/>
</dbReference>
<evidence type="ECO:0000313" key="2">
    <source>
        <dbReference type="Proteomes" id="UP000198406"/>
    </source>
</evidence>
<proteinExistence type="predicted"/>
<dbReference type="AlphaFoldDB" id="A0A1Z5KL89"/>
<dbReference type="InParanoid" id="A0A1Z5KL89"/>
<sequence>MQVYSKQNHLSCSKSPSETIFDTLQRPTSPLWSLQAEDVHDVPCLSDCDAGVAESLLPRDFDVDNDDKISSFLLSLTISHEEPLLTVNKTQKGVLKTSTPSVTLHSSLKIAPSSHPAPRRVRFASDLATVKEISHHRSFTTDQKRLLYRDLKMSFVRRLNLSAVCMGMNALRMYWKKKRTFGIVAENSFIQPTGVLLRTRSFTALTSTLHLYHLYSLR</sequence>